<reference evidence="4" key="1">
    <citation type="submission" date="2014-12" db="EMBL/GenBank/DDBJ databases">
        <title>Insight into the proteome of Arion vulgaris.</title>
        <authorList>
            <person name="Aradska J."/>
            <person name="Bulat T."/>
            <person name="Smidak R."/>
            <person name="Sarate P."/>
            <person name="Gangsoo J."/>
            <person name="Sialana F."/>
            <person name="Bilban M."/>
            <person name="Lubec G."/>
        </authorList>
    </citation>
    <scope>NUCLEOTIDE SEQUENCE</scope>
    <source>
        <tissue evidence="4">Skin</tissue>
    </source>
</reference>
<keyword evidence="3" id="KW-1133">Transmembrane helix</keyword>
<evidence type="ECO:0000256" key="3">
    <source>
        <dbReference type="SAM" id="Phobius"/>
    </source>
</evidence>
<evidence type="ECO:0000313" key="4">
    <source>
        <dbReference type="EMBL" id="CEK52603.1"/>
    </source>
</evidence>
<organism evidence="4">
    <name type="scientific">Arion vulgaris</name>
    <dbReference type="NCBI Taxonomy" id="1028688"/>
    <lineage>
        <taxon>Eukaryota</taxon>
        <taxon>Metazoa</taxon>
        <taxon>Spiralia</taxon>
        <taxon>Lophotrochozoa</taxon>
        <taxon>Mollusca</taxon>
        <taxon>Gastropoda</taxon>
        <taxon>Heterobranchia</taxon>
        <taxon>Euthyneura</taxon>
        <taxon>Panpulmonata</taxon>
        <taxon>Eupulmonata</taxon>
        <taxon>Stylommatophora</taxon>
        <taxon>Helicina</taxon>
        <taxon>Arionoidea</taxon>
        <taxon>Arionidae</taxon>
        <taxon>Arion</taxon>
    </lineage>
</organism>
<protein>
    <recommendedName>
        <fullName evidence="1">Small integral membrane protein 14</fullName>
    </recommendedName>
</protein>
<dbReference type="GO" id="GO:0005783">
    <property type="term" value="C:endoplasmic reticulum"/>
    <property type="evidence" value="ECO:0007669"/>
    <property type="project" value="TreeGrafter"/>
</dbReference>
<name>A0A0B6Y8Z9_9EUPU</name>
<keyword evidence="3" id="KW-0472">Membrane</keyword>
<feature type="transmembrane region" description="Helical" evidence="3">
    <location>
        <begin position="54"/>
        <end position="71"/>
    </location>
</feature>
<sequence>MSGDNPCECVDIYNHENAMSRLITMLRDSQNACTDTGCENTSNDQSSQNCSEDYMLILLGWVILATLLYLLRSRSHRLKGDEKPFPSSGDGSGPPLSGPSVH</sequence>
<dbReference type="EMBL" id="HACG01005738">
    <property type="protein sequence ID" value="CEK52603.1"/>
    <property type="molecule type" value="Transcribed_RNA"/>
</dbReference>
<feature type="region of interest" description="Disordered" evidence="2">
    <location>
        <begin position="79"/>
        <end position="102"/>
    </location>
</feature>
<evidence type="ECO:0000256" key="1">
    <source>
        <dbReference type="ARBA" id="ARBA00017902"/>
    </source>
</evidence>
<dbReference type="PANTHER" id="PTHR31019">
    <property type="entry name" value="SMALL INTEGRAL MEMBRANE PROTEIN 14"/>
    <property type="match status" value="1"/>
</dbReference>
<gene>
    <name evidence="4" type="primary">ORF17375</name>
</gene>
<keyword evidence="3" id="KW-0812">Transmembrane</keyword>
<evidence type="ECO:0000256" key="2">
    <source>
        <dbReference type="SAM" id="MobiDB-lite"/>
    </source>
</evidence>
<dbReference type="InterPro" id="IPR020309">
    <property type="entry name" value="Smim-14"/>
</dbReference>
<accession>A0A0B6Y8Z9</accession>
<proteinExistence type="predicted"/>
<dbReference type="Pfam" id="PF11027">
    <property type="entry name" value="DUF2615"/>
    <property type="match status" value="1"/>
</dbReference>
<feature type="compositionally biased region" description="Low complexity" evidence="2">
    <location>
        <begin position="85"/>
        <end position="102"/>
    </location>
</feature>
<dbReference type="AlphaFoldDB" id="A0A0B6Y8Z9"/>
<dbReference type="PANTHER" id="PTHR31019:SF1">
    <property type="entry name" value="SMALL INTEGRAL MEMBRANE PROTEIN 14"/>
    <property type="match status" value="1"/>
</dbReference>